<proteinExistence type="predicted"/>
<keyword evidence="3" id="KW-1185">Reference proteome</keyword>
<protein>
    <submittedName>
        <fullName evidence="2">Uncharacterized protein</fullName>
    </submittedName>
</protein>
<gene>
    <name evidence="2" type="ORF">JWS13_44615</name>
</gene>
<dbReference type="EMBL" id="CP070619">
    <property type="protein sequence ID" value="QSE95186.1"/>
    <property type="molecule type" value="Genomic_DNA"/>
</dbReference>
<dbReference type="Proteomes" id="UP000662986">
    <property type="component" value="Chromosome"/>
</dbReference>
<evidence type="ECO:0000313" key="3">
    <source>
        <dbReference type="Proteomes" id="UP000662986"/>
    </source>
</evidence>
<reference evidence="2 3" key="1">
    <citation type="journal article" date="2021" name="Microbiol. Resour. Announc.">
        <title>Complete Genome Sequences of Two Rhodococcus sp. Strains with Large and Linear Chromosomes, Isolated from Apple Rhizosphere.</title>
        <authorList>
            <person name="Benning S."/>
            <person name="Brugnone N."/>
            <person name="Siani R."/>
            <person name="Kublik S."/>
            <person name="Schloter M."/>
            <person name="Rad V."/>
        </authorList>
    </citation>
    <scope>NUCLEOTIDE SEQUENCE [LARGE SCALE GENOMIC DNA]</scope>
    <source>
        <strain evidence="2 3">R79</strain>
    </source>
</reference>
<reference evidence="2 3" key="2">
    <citation type="journal article" date="2022" name="Arch. Microbiol.">
        <title>Rhodococcus pseudokoreensis sp. nov. isolated from the rhizosphere of young M26 apple rootstocks.</title>
        <authorList>
            <person name="Kampfer P."/>
            <person name="Glaeser S.P."/>
            <person name="Blom J."/>
            <person name="Wolf J."/>
            <person name="Benning S."/>
            <person name="Schloter M."/>
            <person name="Neumann-Schaal M."/>
        </authorList>
    </citation>
    <scope>NUCLEOTIDE SEQUENCE [LARGE SCALE GENOMIC DNA]</scope>
    <source>
        <strain evidence="2 3">R79</strain>
    </source>
</reference>
<dbReference type="RefSeq" id="WP_206011427.1">
    <property type="nucleotide sequence ID" value="NZ_CP070619.1"/>
</dbReference>
<organism evidence="2 3">
    <name type="scientific">Rhodococcus pseudokoreensis</name>
    <dbReference type="NCBI Taxonomy" id="2811421"/>
    <lineage>
        <taxon>Bacteria</taxon>
        <taxon>Bacillati</taxon>
        <taxon>Actinomycetota</taxon>
        <taxon>Actinomycetes</taxon>
        <taxon>Mycobacteriales</taxon>
        <taxon>Nocardiaceae</taxon>
        <taxon>Rhodococcus</taxon>
    </lineage>
</organism>
<evidence type="ECO:0000313" key="2">
    <source>
        <dbReference type="EMBL" id="QSE95186.1"/>
    </source>
</evidence>
<feature type="region of interest" description="Disordered" evidence="1">
    <location>
        <begin position="165"/>
        <end position="215"/>
    </location>
</feature>
<evidence type="ECO:0000256" key="1">
    <source>
        <dbReference type="SAM" id="MobiDB-lite"/>
    </source>
</evidence>
<feature type="compositionally biased region" description="Polar residues" evidence="1">
    <location>
        <begin position="181"/>
        <end position="190"/>
    </location>
</feature>
<name>A0A974ZYW5_9NOCA</name>
<sequence>MGDRNRRMRRLTGLVHSENSNFFLFDDHFAAQASTIDGAADFLQPGQGVLAITTEVRWGPVQVTVEVHDGPPADTPSPQDWDRAAETSYHTNNGSQRILDGDFGSNLGELDEILTEPGPATVFVRAFGWAADDASGHPERYLLQIWTREAENEPSREQADYAVDYTGPEGANRTGLPPQPGSTLGSSEQAHYTGRPGAYLHLQYGHPPTSPIEDQ</sequence>
<accession>A0A974ZYW5</accession>